<organism evidence="2 3">
    <name type="scientific">Mikania micrantha</name>
    <name type="common">bitter vine</name>
    <dbReference type="NCBI Taxonomy" id="192012"/>
    <lineage>
        <taxon>Eukaryota</taxon>
        <taxon>Viridiplantae</taxon>
        <taxon>Streptophyta</taxon>
        <taxon>Embryophyta</taxon>
        <taxon>Tracheophyta</taxon>
        <taxon>Spermatophyta</taxon>
        <taxon>Magnoliopsida</taxon>
        <taxon>eudicotyledons</taxon>
        <taxon>Gunneridae</taxon>
        <taxon>Pentapetalae</taxon>
        <taxon>asterids</taxon>
        <taxon>campanulids</taxon>
        <taxon>Asterales</taxon>
        <taxon>Asteraceae</taxon>
        <taxon>Asteroideae</taxon>
        <taxon>Heliantheae alliance</taxon>
        <taxon>Eupatorieae</taxon>
        <taxon>Mikania</taxon>
    </lineage>
</organism>
<comment type="caution">
    <text evidence="2">The sequence shown here is derived from an EMBL/GenBank/DDBJ whole genome shotgun (WGS) entry which is preliminary data.</text>
</comment>
<evidence type="ECO:0000256" key="1">
    <source>
        <dbReference type="SAM" id="MobiDB-lite"/>
    </source>
</evidence>
<protein>
    <submittedName>
        <fullName evidence="2">Uncharacterized protein</fullName>
    </submittedName>
</protein>
<dbReference type="Proteomes" id="UP000326396">
    <property type="component" value="Linkage Group LG3"/>
</dbReference>
<keyword evidence="3" id="KW-1185">Reference proteome</keyword>
<evidence type="ECO:0000313" key="3">
    <source>
        <dbReference type="Proteomes" id="UP000326396"/>
    </source>
</evidence>
<reference evidence="2 3" key="1">
    <citation type="submission" date="2019-05" db="EMBL/GenBank/DDBJ databases">
        <title>Mikania micrantha, genome provides insights into the molecular mechanism of rapid growth.</title>
        <authorList>
            <person name="Liu B."/>
        </authorList>
    </citation>
    <scope>NUCLEOTIDE SEQUENCE [LARGE SCALE GENOMIC DNA]</scope>
    <source>
        <strain evidence="2">NLD-2019</strain>
        <tissue evidence="2">Leaf</tissue>
    </source>
</reference>
<accession>A0A5N6N757</accession>
<feature type="region of interest" description="Disordered" evidence="1">
    <location>
        <begin position="87"/>
        <end position="109"/>
    </location>
</feature>
<sequence>MRKWRKEYGRMRAVERRGANEAGWPEYEGGEGDPSAGPFGSKLFGLLFLRPPWVSSVGPTTPTTNISRMRKWRKEYSRMRAVERRGANEAGWPEYEGGEGDPSAGPFGSKPFGLLFLRPPWVSSVGPTTPTTK</sequence>
<evidence type="ECO:0000313" key="2">
    <source>
        <dbReference type="EMBL" id="KAD4385782.1"/>
    </source>
</evidence>
<dbReference type="AlphaFoldDB" id="A0A5N6N757"/>
<proteinExistence type="predicted"/>
<gene>
    <name evidence="2" type="ORF">E3N88_25951</name>
</gene>
<name>A0A5N6N757_9ASTR</name>
<dbReference type="EMBL" id="SZYD01000013">
    <property type="protein sequence ID" value="KAD4385782.1"/>
    <property type="molecule type" value="Genomic_DNA"/>
</dbReference>